<feature type="compositionally biased region" description="Acidic residues" evidence="1">
    <location>
        <begin position="75"/>
        <end position="86"/>
    </location>
</feature>
<evidence type="ECO:0000256" key="1">
    <source>
        <dbReference type="SAM" id="MobiDB-lite"/>
    </source>
</evidence>
<feature type="compositionally biased region" description="Basic and acidic residues" evidence="1">
    <location>
        <begin position="169"/>
        <end position="178"/>
    </location>
</feature>
<dbReference type="AlphaFoldDB" id="A0ABC9ERH9"/>
<feature type="compositionally biased region" description="Low complexity" evidence="1">
    <location>
        <begin position="567"/>
        <end position="577"/>
    </location>
</feature>
<reference evidence="2 3" key="2">
    <citation type="submission" date="2024-10" db="EMBL/GenBank/DDBJ databases">
        <authorList>
            <person name="Ryan C."/>
        </authorList>
    </citation>
    <scope>NUCLEOTIDE SEQUENCE [LARGE SCALE GENOMIC DNA]</scope>
</reference>
<feature type="compositionally biased region" description="Basic and acidic residues" evidence="1">
    <location>
        <begin position="653"/>
        <end position="664"/>
    </location>
</feature>
<protein>
    <submittedName>
        <fullName evidence="2">Uncharacterized protein</fullName>
    </submittedName>
</protein>
<feature type="region of interest" description="Disordered" evidence="1">
    <location>
        <begin position="21"/>
        <end position="215"/>
    </location>
</feature>
<feature type="compositionally biased region" description="Basic residues" evidence="1">
    <location>
        <begin position="142"/>
        <end position="156"/>
    </location>
</feature>
<keyword evidence="3" id="KW-1185">Reference proteome</keyword>
<feature type="compositionally biased region" description="Low complexity" evidence="1">
    <location>
        <begin position="201"/>
        <end position="212"/>
    </location>
</feature>
<feature type="region of interest" description="Disordered" evidence="1">
    <location>
        <begin position="565"/>
        <end position="697"/>
    </location>
</feature>
<dbReference type="PANTHER" id="PTHR33087:SF31">
    <property type="entry name" value="OS06G0482850 PROTEIN"/>
    <property type="match status" value="1"/>
</dbReference>
<evidence type="ECO:0000313" key="2">
    <source>
        <dbReference type="EMBL" id="CAL5062190.1"/>
    </source>
</evidence>
<feature type="region of interest" description="Disordered" evidence="1">
    <location>
        <begin position="778"/>
        <end position="863"/>
    </location>
</feature>
<sequence length="986" mass="104163">MMSPIPPAASAARRLSSLVLAPSPAPTHSPTLVPSLAPASPSPKMAGTPSPVLSPTARPFYPGESSSARRRWADVVEEEEGLDQVDYEFSPSPSASPSGSPRPTTYLEAVRSPRPASPPRPTPVVSATPAAAAGHPGAPSLARRRRRPGRRARKRNPPPLRPVAAPAEASRRRPRVDEDGFQEALSRSTRRRLRREEQATHRPPSSSTSPSRRIPPELADRCLRCLSYSHLAPALPALPACSGGGWRTAPGVAPTCDGGTCTARSGRWASGRAALGFGGSASPRRRDVSPAGCPAVRSLQQPADAHGLAGSKSHPVTTAAPPGPRPPPPHSPAGSTDSHPMGEEPELECCYMERSAAMAEEEARLRLALIAQVGNASRVFTAVDVASAITAAIGLGVEAFRVVPSFPASFLIICNSQGARDCVLGMSPIPLASTSLSILPWTRVRRASSRVLYFKVGLEIDGIPEHAWDIDTARQLLDRHAWVERLDHATASKEDMTTFKLTAWTEHPNRIPTNMTLSVAEPEREILYSDDEMGRIFSNLVPYLRQKIVLDYPVSIHLRSIADYRPRTPSTSSSSPSEDGDSGPDGNPDRSYGFRRGVGPRLSGFPRRGGDSGTAARDGDRTSGSSAPGFTHANGGGAAAVDGGGASAAGQSTDKEPQEERPTSADRTVPQGHFPKVDSNIGKPTSGDAGDGRQGDFRNDLSTVAVQTTGPVLTATDKPAAPALPDPDWLVASACLQGGEPGPPRPDPMLIEVCSNQWLREPIPEPSTATQLLLEKAVQTPPACGSQSPPARQGQASPDEPAGHAATVTVSISGSPPGPGCTVASGHTPTASRPAEDGLNQLGPNATQDGLDQDEPGSPPGFLRAAIDEHSAKLRAFTSDVTLKIRSPLAPKPAKTMRVAHPPRQLPKRSERLASHPLANVASSKRAEVVLMRRFAGIPDSQPVNEEGKRAYLRMYADDLRDSNFEAMSDLMPALRNASPILGMQA</sequence>
<feature type="region of interest" description="Disordered" evidence="1">
    <location>
        <begin position="276"/>
        <end position="295"/>
    </location>
</feature>
<feature type="compositionally biased region" description="Gly residues" evidence="1">
    <location>
        <begin position="634"/>
        <end position="647"/>
    </location>
</feature>
<organism evidence="2 3">
    <name type="scientific">Urochloa decumbens</name>
    <dbReference type="NCBI Taxonomy" id="240449"/>
    <lineage>
        <taxon>Eukaryota</taxon>
        <taxon>Viridiplantae</taxon>
        <taxon>Streptophyta</taxon>
        <taxon>Embryophyta</taxon>
        <taxon>Tracheophyta</taxon>
        <taxon>Spermatophyta</taxon>
        <taxon>Magnoliopsida</taxon>
        <taxon>Liliopsida</taxon>
        <taxon>Poales</taxon>
        <taxon>Poaceae</taxon>
        <taxon>PACMAD clade</taxon>
        <taxon>Panicoideae</taxon>
        <taxon>Panicodae</taxon>
        <taxon>Paniceae</taxon>
        <taxon>Melinidinae</taxon>
        <taxon>Urochloa</taxon>
    </lineage>
</organism>
<accession>A0ABC9ERH9</accession>
<feature type="compositionally biased region" description="Low complexity" evidence="1">
    <location>
        <begin position="123"/>
        <end position="141"/>
    </location>
</feature>
<feature type="compositionally biased region" description="Low complexity" evidence="1">
    <location>
        <begin position="90"/>
        <end position="114"/>
    </location>
</feature>
<reference evidence="3" key="1">
    <citation type="submission" date="2024-06" db="EMBL/GenBank/DDBJ databases">
        <authorList>
            <person name="Ryan C."/>
        </authorList>
    </citation>
    <scope>NUCLEOTIDE SEQUENCE [LARGE SCALE GENOMIC DNA]</scope>
</reference>
<dbReference type="EMBL" id="OZ075115">
    <property type="protein sequence ID" value="CAL5062190.1"/>
    <property type="molecule type" value="Genomic_DNA"/>
</dbReference>
<feature type="compositionally biased region" description="Polar residues" evidence="1">
    <location>
        <begin position="785"/>
        <end position="796"/>
    </location>
</feature>
<gene>
    <name evidence="2" type="ORF">URODEC1_LOCUS98164</name>
</gene>
<feature type="region of interest" description="Disordered" evidence="1">
    <location>
        <begin position="301"/>
        <end position="343"/>
    </location>
</feature>
<proteinExistence type="predicted"/>
<feature type="compositionally biased region" description="Low complexity" evidence="1">
    <location>
        <begin position="29"/>
        <end position="43"/>
    </location>
</feature>
<feature type="compositionally biased region" description="Pro residues" evidence="1">
    <location>
        <begin position="321"/>
        <end position="331"/>
    </location>
</feature>
<dbReference type="PANTHER" id="PTHR33087">
    <property type="entry name" value="OS07G0539200 PROTEIN"/>
    <property type="match status" value="1"/>
</dbReference>
<name>A0ABC9ERH9_9POAL</name>
<evidence type="ECO:0000313" key="3">
    <source>
        <dbReference type="Proteomes" id="UP001497457"/>
    </source>
</evidence>
<feature type="region of interest" description="Disordered" evidence="1">
    <location>
        <begin position="888"/>
        <end position="915"/>
    </location>
</feature>
<dbReference type="Proteomes" id="UP001497457">
    <property type="component" value="Chromosome 5rd"/>
</dbReference>
<dbReference type="InterPro" id="IPR053253">
    <property type="entry name" value="Sex_diff_modulator"/>
</dbReference>